<proteinExistence type="inferred from homology"/>
<dbReference type="PROSITE" id="PS50928">
    <property type="entry name" value="ABC_TM1"/>
    <property type="match status" value="1"/>
</dbReference>
<name>A0A1M5RIN2_9BRAD</name>
<sequence length="304" mass="33905">MTSTIVIDKAAPSRNVKYGSMSRDRTWALRWSYFFLTLFAIFSLVPPLYMLITSLKGSAEISAATNPWWVFHPTLSNYAELLTSNQYLRFFLNSAMVSIFVVTITMLISVPAAFALARMRFWGSATLATGVFLTYLIPDSLLFIPLFKMFAVIGDWTGIQLINRWYVLLFIYPTLTVPFCTWIMIGYFASIPKELDEAAIIDGASWFQTLTRIFIPVALPGLIAATIFAFTVSWAQFLYPLVFTTSTDQQVLPVGIITTLIKGDVFNWGQIMTGALLGAAPPLIIYAFLMDYYIAGLTAGATKG</sequence>
<reference evidence="9 10" key="1">
    <citation type="submission" date="2016-11" db="EMBL/GenBank/DDBJ databases">
        <authorList>
            <person name="Jaros S."/>
            <person name="Januszkiewicz K."/>
            <person name="Wedrychowicz H."/>
        </authorList>
    </citation>
    <scope>NUCLEOTIDE SEQUENCE [LARGE SCALE GENOMIC DNA]</scope>
    <source>
        <strain evidence="9 10">GAS242</strain>
    </source>
</reference>
<dbReference type="InterPro" id="IPR050901">
    <property type="entry name" value="BP-dep_ABC_trans_perm"/>
</dbReference>
<dbReference type="SUPFAM" id="SSF161098">
    <property type="entry name" value="MetI-like"/>
    <property type="match status" value="1"/>
</dbReference>
<dbReference type="GO" id="GO:0055085">
    <property type="term" value="P:transmembrane transport"/>
    <property type="evidence" value="ECO:0007669"/>
    <property type="project" value="InterPro"/>
</dbReference>
<organism evidence="9 10">
    <name type="scientific">Bradyrhizobium erythrophlei</name>
    <dbReference type="NCBI Taxonomy" id="1437360"/>
    <lineage>
        <taxon>Bacteria</taxon>
        <taxon>Pseudomonadati</taxon>
        <taxon>Pseudomonadota</taxon>
        <taxon>Alphaproteobacteria</taxon>
        <taxon>Hyphomicrobiales</taxon>
        <taxon>Nitrobacteraceae</taxon>
        <taxon>Bradyrhizobium</taxon>
    </lineage>
</organism>
<feature type="transmembrane region" description="Helical" evidence="7">
    <location>
        <begin position="129"/>
        <end position="153"/>
    </location>
</feature>
<dbReference type="RefSeq" id="WP_079569548.1">
    <property type="nucleotide sequence ID" value="NZ_LT670818.1"/>
</dbReference>
<evidence type="ECO:0000256" key="7">
    <source>
        <dbReference type="RuleBase" id="RU363032"/>
    </source>
</evidence>
<keyword evidence="2 7" id="KW-0813">Transport</keyword>
<comment type="similarity">
    <text evidence="7">Belongs to the binding-protein-dependent transport system permease family.</text>
</comment>
<evidence type="ECO:0000256" key="2">
    <source>
        <dbReference type="ARBA" id="ARBA00022448"/>
    </source>
</evidence>
<evidence type="ECO:0000256" key="5">
    <source>
        <dbReference type="ARBA" id="ARBA00022989"/>
    </source>
</evidence>
<evidence type="ECO:0000256" key="1">
    <source>
        <dbReference type="ARBA" id="ARBA00004651"/>
    </source>
</evidence>
<evidence type="ECO:0000313" key="9">
    <source>
        <dbReference type="EMBL" id="SHH26124.1"/>
    </source>
</evidence>
<keyword evidence="4 7" id="KW-0812">Transmembrane</keyword>
<dbReference type="InterPro" id="IPR000515">
    <property type="entry name" value="MetI-like"/>
</dbReference>
<dbReference type="OrthoDB" id="9815445at2"/>
<dbReference type="Proteomes" id="UP000190675">
    <property type="component" value="Chromosome I"/>
</dbReference>
<protein>
    <submittedName>
        <fullName evidence="9">Carbohydrate ABC transporter membrane protein 2, CUT1 family</fullName>
    </submittedName>
</protein>
<feature type="domain" description="ABC transmembrane type-1" evidence="8">
    <location>
        <begin position="91"/>
        <end position="289"/>
    </location>
</feature>
<dbReference type="PANTHER" id="PTHR32243">
    <property type="entry name" value="MALTOSE TRANSPORT SYSTEM PERMEASE-RELATED"/>
    <property type="match status" value="1"/>
</dbReference>
<evidence type="ECO:0000256" key="4">
    <source>
        <dbReference type="ARBA" id="ARBA00022692"/>
    </source>
</evidence>
<evidence type="ECO:0000313" key="10">
    <source>
        <dbReference type="Proteomes" id="UP000190675"/>
    </source>
</evidence>
<dbReference type="EMBL" id="LT670818">
    <property type="protein sequence ID" value="SHH26124.1"/>
    <property type="molecule type" value="Genomic_DNA"/>
</dbReference>
<dbReference type="AlphaFoldDB" id="A0A1M5RIN2"/>
<feature type="transmembrane region" description="Helical" evidence="7">
    <location>
        <begin position="165"/>
        <end position="189"/>
    </location>
</feature>
<feature type="transmembrane region" description="Helical" evidence="7">
    <location>
        <begin position="210"/>
        <end position="235"/>
    </location>
</feature>
<keyword evidence="5 7" id="KW-1133">Transmembrane helix</keyword>
<keyword evidence="3" id="KW-1003">Cell membrane</keyword>
<keyword evidence="6 7" id="KW-0472">Membrane</keyword>
<dbReference type="GO" id="GO:0005886">
    <property type="term" value="C:plasma membrane"/>
    <property type="evidence" value="ECO:0007669"/>
    <property type="project" value="UniProtKB-SubCell"/>
</dbReference>
<feature type="transmembrane region" description="Helical" evidence="7">
    <location>
        <begin position="268"/>
        <end position="289"/>
    </location>
</feature>
<dbReference type="Pfam" id="PF00528">
    <property type="entry name" value="BPD_transp_1"/>
    <property type="match status" value="1"/>
</dbReference>
<comment type="subcellular location">
    <subcellularLocation>
        <location evidence="1 7">Cell membrane</location>
        <topology evidence="1 7">Multi-pass membrane protein</topology>
    </subcellularLocation>
</comment>
<dbReference type="Gene3D" id="1.10.3720.10">
    <property type="entry name" value="MetI-like"/>
    <property type="match status" value="1"/>
</dbReference>
<dbReference type="InterPro" id="IPR035906">
    <property type="entry name" value="MetI-like_sf"/>
</dbReference>
<feature type="transmembrane region" description="Helical" evidence="7">
    <location>
        <begin position="31"/>
        <end position="52"/>
    </location>
</feature>
<evidence type="ECO:0000256" key="6">
    <source>
        <dbReference type="ARBA" id="ARBA00023136"/>
    </source>
</evidence>
<evidence type="ECO:0000259" key="8">
    <source>
        <dbReference type="PROSITE" id="PS50928"/>
    </source>
</evidence>
<evidence type="ECO:0000256" key="3">
    <source>
        <dbReference type="ARBA" id="ARBA00022475"/>
    </source>
</evidence>
<accession>A0A1M5RIN2</accession>
<dbReference type="CDD" id="cd06261">
    <property type="entry name" value="TM_PBP2"/>
    <property type="match status" value="1"/>
</dbReference>
<dbReference type="PANTHER" id="PTHR32243:SF18">
    <property type="entry name" value="INNER MEMBRANE ABC TRANSPORTER PERMEASE PROTEIN YCJP"/>
    <property type="match status" value="1"/>
</dbReference>
<feature type="transmembrane region" description="Helical" evidence="7">
    <location>
        <begin position="90"/>
        <end position="117"/>
    </location>
</feature>
<gene>
    <name evidence="9" type="ORF">SAMN05444169_6591</name>
</gene>